<protein>
    <submittedName>
        <fullName evidence="1">Uncharacterized protein</fullName>
    </submittedName>
</protein>
<proteinExistence type="predicted"/>
<dbReference type="EMBL" id="JTHG01000182">
    <property type="protein sequence ID" value="KMO19748.1"/>
    <property type="molecule type" value="Genomic_DNA"/>
</dbReference>
<accession>A0ABR5H6A1</accession>
<gene>
    <name evidence="1" type="ORF">QR79_19140</name>
</gene>
<comment type="caution">
    <text evidence="1">The sequence shown here is derived from an EMBL/GenBank/DDBJ whole genome shotgun (WGS) entry which is preliminary data.</text>
</comment>
<organism evidence="1 2">
    <name type="scientific">Methylobacterium indicum</name>
    <dbReference type="NCBI Taxonomy" id="1775910"/>
    <lineage>
        <taxon>Bacteria</taxon>
        <taxon>Pseudomonadati</taxon>
        <taxon>Pseudomonadota</taxon>
        <taxon>Alphaproteobacteria</taxon>
        <taxon>Hyphomicrobiales</taxon>
        <taxon>Methylobacteriaceae</taxon>
        <taxon>Methylobacterium</taxon>
    </lineage>
</organism>
<reference evidence="1 2" key="1">
    <citation type="submission" date="2014-11" db="EMBL/GenBank/DDBJ databases">
        <title>Comparative genomics of Methylobacterium species.</title>
        <authorList>
            <person name="Chaudhry V."/>
            <person name="Patil P.B."/>
        </authorList>
    </citation>
    <scope>NUCLEOTIDE SEQUENCE [LARGE SCALE GENOMIC DNA]</scope>
    <source>
        <strain evidence="1 2">SE3.6</strain>
    </source>
</reference>
<dbReference type="RefSeq" id="WP_048461275.1">
    <property type="nucleotide sequence ID" value="NZ_JTHF01000087.1"/>
</dbReference>
<evidence type="ECO:0000313" key="2">
    <source>
        <dbReference type="Proteomes" id="UP000036471"/>
    </source>
</evidence>
<keyword evidence="2" id="KW-1185">Reference proteome</keyword>
<dbReference type="Proteomes" id="UP000036471">
    <property type="component" value="Unassembled WGS sequence"/>
</dbReference>
<name>A0ABR5H6A1_9HYPH</name>
<evidence type="ECO:0000313" key="1">
    <source>
        <dbReference type="EMBL" id="KMO19748.1"/>
    </source>
</evidence>
<sequence length="161" mass="17588">MYCDVRSAMAPGATIRKLPAALSALPAPTEVMFPGFFAWSPVPTSAVVAALNLDRGLFATWRCRGIGPAELPPAWFRRVSGRPRYYRADTILTWLAARRGEEFDTPTAWRLGLLRDFEQDVSDPAAARKLVRLYAQAAGPAGGVSFTPFGWNAYLDGLLGK</sequence>